<evidence type="ECO:0000313" key="6">
    <source>
        <dbReference type="EMBL" id="TWU48494.1"/>
    </source>
</evidence>
<keyword evidence="2 6" id="KW-0418">Kinase</keyword>
<dbReference type="Gene3D" id="3.30.565.10">
    <property type="entry name" value="Histidine kinase-like ATPase, C-terminal domain"/>
    <property type="match status" value="1"/>
</dbReference>
<dbReference type="PANTHER" id="PTHR24421:SF58">
    <property type="entry name" value="SIGNAL TRANSDUCTION HISTIDINE-PROTEIN KINASE_PHOSPHATASE UHPB"/>
    <property type="match status" value="1"/>
</dbReference>
<evidence type="ECO:0000259" key="4">
    <source>
        <dbReference type="Pfam" id="PF02518"/>
    </source>
</evidence>
<proteinExistence type="predicted"/>
<reference evidence="6 7" key="1">
    <citation type="submission" date="2019-02" db="EMBL/GenBank/DDBJ databases">
        <title>Deep-cultivation of Planctomycetes and their phenomic and genomic characterization uncovers novel biology.</title>
        <authorList>
            <person name="Wiegand S."/>
            <person name="Jogler M."/>
            <person name="Boedeker C."/>
            <person name="Pinto D."/>
            <person name="Vollmers J."/>
            <person name="Rivas-Marin E."/>
            <person name="Kohn T."/>
            <person name="Peeters S.H."/>
            <person name="Heuer A."/>
            <person name="Rast P."/>
            <person name="Oberbeckmann S."/>
            <person name="Bunk B."/>
            <person name="Jeske O."/>
            <person name="Meyerdierks A."/>
            <person name="Storesund J.E."/>
            <person name="Kallscheuer N."/>
            <person name="Luecker S."/>
            <person name="Lage O.M."/>
            <person name="Pohl T."/>
            <person name="Merkel B.J."/>
            <person name="Hornburger P."/>
            <person name="Mueller R.-W."/>
            <person name="Bruemmer F."/>
            <person name="Labrenz M."/>
            <person name="Spormann A.M."/>
            <person name="Op Den Camp H."/>
            <person name="Overmann J."/>
            <person name="Amann R."/>
            <person name="Jetten M.S.M."/>
            <person name="Mascher T."/>
            <person name="Medema M.H."/>
            <person name="Devos D.P."/>
            <person name="Kaster A.-K."/>
            <person name="Ovreas L."/>
            <person name="Rohde M."/>
            <person name="Galperin M.Y."/>
            <person name="Jogler C."/>
        </authorList>
    </citation>
    <scope>NUCLEOTIDE SEQUENCE [LARGE SCALE GENOMIC DNA]</scope>
    <source>
        <strain evidence="6 7">Poly51</strain>
    </source>
</reference>
<dbReference type="AlphaFoldDB" id="A0A5C6EJ19"/>
<dbReference type="GO" id="GO:0000155">
    <property type="term" value="F:phosphorelay sensor kinase activity"/>
    <property type="evidence" value="ECO:0007669"/>
    <property type="project" value="InterPro"/>
</dbReference>
<sequence length="227" mass="24191">MAANLPCEDDSERRIIGEIIEADRASIGNEIHDALAPYLFAASANLGRLQSDLKAIGSSAEVDQALARASQASELLDAAMKASRTLLTVAYPPELVGSLWTRAVRDTVQRLDLDSAAVFDWQLADSVNDISKPAAVACYRIVIEAIRNAIRHGKASRVAVVGQTIEDSNFVTITDDGRGFESTEVPAGHFGIKSMCGRATWIGGHVLVESKVGGPTVVRLEFPSSAT</sequence>
<keyword evidence="3" id="KW-0902">Two-component regulatory system</keyword>
<accession>A0A5C6EJ19</accession>
<protein>
    <submittedName>
        <fullName evidence="6">Sensor histidine kinase LiaS</fullName>
        <ecNumber evidence="6">2.7.13.3</ecNumber>
    </submittedName>
</protein>
<dbReference type="InterPro" id="IPR011712">
    <property type="entry name" value="Sig_transdc_His_kin_sub3_dim/P"/>
</dbReference>
<dbReference type="EC" id="2.7.13.3" evidence="6"/>
<evidence type="ECO:0000256" key="2">
    <source>
        <dbReference type="ARBA" id="ARBA00022777"/>
    </source>
</evidence>
<dbReference type="GO" id="GO:0046983">
    <property type="term" value="F:protein dimerization activity"/>
    <property type="evidence" value="ECO:0007669"/>
    <property type="project" value="InterPro"/>
</dbReference>
<evidence type="ECO:0000256" key="3">
    <source>
        <dbReference type="ARBA" id="ARBA00023012"/>
    </source>
</evidence>
<dbReference type="OrthoDB" id="290376at2"/>
<dbReference type="Proteomes" id="UP000318288">
    <property type="component" value="Unassembled WGS sequence"/>
</dbReference>
<dbReference type="InterPro" id="IPR036890">
    <property type="entry name" value="HATPase_C_sf"/>
</dbReference>
<dbReference type="EMBL" id="SJPW01000006">
    <property type="protein sequence ID" value="TWU48494.1"/>
    <property type="molecule type" value="Genomic_DNA"/>
</dbReference>
<dbReference type="SUPFAM" id="SSF55874">
    <property type="entry name" value="ATPase domain of HSP90 chaperone/DNA topoisomerase II/histidine kinase"/>
    <property type="match status" value="1"/>
</dbReference>
<dbReference type="InterPro" id="IPR003594">
    <property type="entry name" value="HATPase_dom"/>
</dbReference>
<feature type="domain" description="Histidine kinase/HSP90-like ATPase" evidence="4">
    <location>
        <begin position="137"/>
        <end position="224"/>
    </location>
</feature>
<evidence type="ECO:0000313" key="7">
    <source>
        <dbReference type="Proteomes" id="UP000318288"/>
    </source>
</evidence>
<organism evidence="6 7">
    <name type="scientific">Rubripirellula tenax</name>
    <dbReference type="NCBI Taxonomy" id="2528015"/>
    <lineage>
        <taxon>Bacteria</taxon>
        <taxon>Pseudomonadati</taxon>
        <taxon>Planctomycetota</taxon>
        <taxon>Planctomycetia</taxon>
        <taxon>Pirellulales</taxon>
        <taxon>Pirellulaceae</taxon>
        <taxon>Rubripirellula</taxon>
    </lineage>
</organism>
<dbReference type="Pfam" id="PF07730">
    <property type="entry name" value="HisKA_3"/>
    <property type="match status" value="1"/>
</dbReference>
<gene>
    <name evidence="6" type="primary">liaS_2</name>
    <name evidence="6" type="ORF">Poly51_43920</name>
</gene>
<dbReference type="Pfam" id="PF02518">
    <property type="entry name" value="HATPase_c"/>
    <property type="match status" value="1"/>
</dbReference>
<name>A0A5C6EJ19_9BACT</name>
<evidence type="ECO:0000256" key="1">
    <source>
        <dbReference type="ARBA" id="ARBA00022679"/>
    </source>
</evidence>
<comment type="caution">
    <text evidence="6">The sequence shown here is derived from an EMBL/GenBank/DDBJ whole genome shotgun (WGS) entry which is preliminary data.</text>
</comment>
<keyword evidence="7" id="KW-1185">Reference proteome</keyword>
<dbReference type="PANTHER" id="PTHR24421">
    <property type="entry name" value="NITRATE/NITRITE SENSOR PROTEIN NARX-RELATED"/>
    <property type="match status" value="1"/>
</dbReference>
<dbReference type="GO" id="GO:0016020">
    <property type="term" value="C:membrane"/>
    <property type="evidence" value="ECO:0007669"/>
    <property type="project" value="InterPro"/>
</dbReference>
<feature type="domain" description="Signal transduction histidine kinase subgroup 3 dimerisation and phosphoacceptor" evidence="5">
    <location>
        <begin position="24"/>
        <end position="94"/>
    </location>
</feature>
<keyword evidence="1 6" id="KW-0808">Transferase</keyword>
<evidence type="ECO:0000259" key="5">
    <source>
        <dbReference type="Pfam" id="PF07730"/>
    </source>
</evidence>
<dbReference type="RefSeq" id="WP_146459867.1">
    <property type="nucleotide sequence ID" value="NZ_SJPW01000006.1"/>
</dbReference>
<dbReference type="CDD" id="cd16917">
    <property type="entry name" value="HATPase_UhpB-NarQ-NarX-like"/>
    <property type="match status" value="1"/>
</dbReference>
<dbReference type="InterPro" id="IPR050482">
    <property type="entry name" value="Sensor_HK_TwoCompSys"/>
</dbReference>